<organism evidence="3">
    <name type="scientific">Isometrus maculatus</name>
    <name type="common">Lesser brown scorpion</name>
    <name type="synonym">Scorpio maculatus</name>
    <dbReference type="NCBI Taxonomy" id="497827"/>
    <lineage>
        <taxon>Eukaryota</taxon>
        <taxon>Metazoa</taxon>
        <taxon>Ecdysozoa</taxon>
        <taxon>Arthropoda</taxon>
        <taxon>Chelicerata</taxon>
        <taxon>Arachnida</taxon>
        <taxon>Scorpiones</taxon>
        <taxon>Buthida</taxon>
        <taxon>Buthoidea</taxon>
        <taxon>Buthidae</taxon>
        <taxon>Isometrus</taxon>
    </lineage>
</organism>
<protein>
    <submittedName>
        <fullName evidence="3">Uncharacterized protein</fullName>
    </submittedName>
</protein>
<evidence type="ECO:0000256" key="2">
    <source>
        <dbReference type="SAM" id="SignalP"/>
    </source>
</evidence>
<dbReference type="AlphaFoldDB" id="A0A0U1SSM7"/>
<evidence type="ECO:0000256" key="1">
    <source>
        <dbReference type="SAM" id="MobiDB-lite"/>
    </source>
</evidence>
<feature type="signal peptide" evidence="2">
    <location>
        <begin position="1"/>
        <end position="22"/>
    </location>
</feature>
<sequence>MNKKVLFVIFIVTLLITDEVNSFSFKRLKGFAKKLWNSKLARKIRTKGLKYVKNFAKDMLSEGEEAPPAAEPPVEAPQRRRR</sequence>
<feature type="chain" id="PRO_5006829244" evidence="2">
    <location>
        <begin position="23"/>
        <end position="82"/>
    </location>
</feature>
<name>A0A0U1SSM7_ISOMC</name>
<proteinExistence type="evidence at transcript level"/>
<reference evidence="3" key="1">
    <citation type="submission" date="2007-10" db="EMBL/GenBank/DDBJ databases">
        <title>Classification and functional annotation of ESTs from venom glands of Isometrus maculatus.</title>
        <authorList>
            <person name="Li W."/>
            <person name="Ma Y."/>
            <person name="Zhao R."/>
            <person name="Cao Z."/>
        </authorList>
    </citation>
    <scope>NUCLEOTIDE SEQUENCE</scope>
    <source>
        <tissue evidence="3">Venom gland</tissue>
    </source>
</reference>
<keyword evidence="2" id="KW-0732">Signal</keyword>
<accession>A0A0U1SSM7</accession>
<evidence type="ECO:0000313" key="3">
    <source>
        <dbReference type="EMBL" id="ACD11825.1"/>
    </source>
</evidence>
<dbReference type="EMBL" id="EU252237">
    <property type="protein sequence ID" value="ACD11825.1"/>
    <property type="molecule type" value="mRNA"/>
</dbReference>
<feature type="region of interest" description="Disordered" evidence="1">
    <location>
        <begin position="61"/>
        <end position="82"/>
    </location>
</feature>